<sequence>MTEVRPLIVKLGGRLLQEPTAITALLAVCQQIKQQRPLVLVHGGGAQVESWLQTFGFVTEKIDGQRVSPPEQMPVIAGALAGAVNAELVALADSAGLKPVGLTLGAGGSCLFEAIPQLGAVAKALPGQPELLQGLLTQGFTPVLSSIGHSSGALLNVNADLAAAALCQLLQGDLLLLTDVPGILQADGSLIPQLDAQAANRLVASGVIKGGMKVKLDAALETAQALKRSIVVAGWQQPDLLLALLAGQPVGSRIQP</sequence>
<comment type="function">
    <text evidence="9">Catalyzes the ATP-dependent phosphorylation of N-acetyl-L-glutamate.</text>
</comment>
<dbReference type="UniPathway" id="UPA00068">
    <property type="reaction ID" value="UER00107"/>
</dbReference>
<dbReference type="STRING" id="152573.SAMN04488051_101157"/>
<keyword evidence="7 9" id="KW-0067">ATP-binding</keyword>
<dbReference type="InterPro" id="IPR001048">
    <property type="entry name" value="Asp/Glu/Uridylate_kinase"/>
</dbReference>
<comment type="catalytic activity">
    <reaction evidence="8 9">
        <text>N-acetyl-L-glutamate + ATP = N-acetyl-L-glutamyl 5-phosphate + ADP</text>
        <dbReference type="Rhea" id="RHEA:14629"/>
        <dbReference type="ChEBI" id="CHEBI:30616"/>
        <dbReference type="ChEBI" id="CHEBI:44337"/>
        <dbReference type="ChEBI" id="CHEBI:57936"/>
        <dbReference type="ChEBI" id="CHEBI:456216"/>
        <dbReference type="EC" id="2.7.2.8"/>
    </reaction>
</comment>
<keyword evidence="12" id="KW-1185">Reference proteome</keyword>
<feature type="domain" description="Aspartate/glutamate/uridylate kinase" evidence="10">
    <location>
        <begin position="7"/>
        <end position="233"/>
    </location>
</feature>
<dbReference type="SUPFAM" id="SSF53633">
    <property type="entry name" value="Carbamate kinase-like"/>
    <property type="match status" value="1"/>
</dbReference>
<dbReference type="GO" id="GO:0005524">
    <property type="term" value="F:ATP binding"/>
    <property type="evidence" value="ECO:0007669"/>
    <property type="project" value="UniProtKB-UniRule"/>
</dbReference>
<protein>
    <recommendedName>
        <fullName evidence="9">Acetylglutamate kinase</fullName>
        <ecNumber evidence="9">2.7.2.8</ecNumber>
    </recommendedName>
    <alternativeName>
        <fullName evidence="9">N-acetyl-L-glutamate 5-phosphotransferase</fullName>
    </alternativeName>
    <alternativeName>
        <fullName evidence="9">NAG kinase</fullName>
        <shortName evidence="9">NAGK</shortName>
    </alternativeName>
</protein>
<dbReference type="RefSeq" id="WP_139243638.1">
    <property type="nucleotide sequence ID" value="NZ_FNRM01000001.1"/>
</dbReference>
<accession>A0A1H3X9E8</accession>
<dbReference type="PANTHER" id="PTHR23342">
    <property type="entry name" value="N-ACETYLGLUTAMATE SYNTHASE"/>
    <property type="match status" value="1"/>
</dbReference>
<dbReference type="EC" id="2.7.2.8" evidence="9"/>
<organism evidence="11 12">
    <name type="scientific">Alkalimonas amylolytica</name>
    <dbReference type="NCBI Taxonomy" id="152573"/>
    <lineage>
        <taxon>Bacteria</taxon>
        <taxon>Pseudomonadati</taxon>
        <taxon>Pseudomonadota</taxon>
        <taxon>Gammaproteobacteria</taxon>
        <taxon>Alkalimonas</taxon>
    </lineage>
</organism>
<evidence type="ECO:0000313" key="11">
    <source>
        <dbReference type="EMBL" id="SDZ95979.1"/>
    </source>
</evidence>
<evidence type="ECO:0000256" key="9">
    <source>
        <dbReference type="HAMAP-Rule" id="MF_00082"/>
    </source>
</evidence>
<evidence type="ECO:0000256" key="1">
    <source>
        <dbReference type="ARBA" id="ARBA00004828"/>
    </source>
</evidence>
<feature type="site" description="Transition state stabilizer" evidence="9">
    <location>
        <position position="215"/>
    </location>
</feature>
<dbReference type="HAMAP" id="MF_00082">
    <property type="entry name" value="ArgB"/>
    <property type="match status" value="1"/>
</dbReference>
<feature type="site" description="Transition state stabilizer" evidence="9">
    <location>
        <position position="10"/>
    </location>
</feature>
<evidence type="ECO:0000256" key="2">
    <source>
        <dbReference type="ARBA" id="ARBA00022571"/>
    </source>
</evidence>
<dbReference type="EMBL" id="FNRM01000001">
    <property type="protein sequence ID" value="SDZ95979.1"/>
    <property type="molecule type" value="Genomic_DNA"/>
</dbReference>
<dbReference type="NCBIfam" id="TIGR00761">
    <property type="entry name" value="argB"/>
    <property type="match status" value="1"/>
</dbReference>
<feature type="binding site" evidence="9">
    <location>
        <position position="66"/>
    </location>
    <ligand>
        <name>substrate</name>
    </ligand>
</feature>
<keyword evidence="6 9" id="KW-0418">Kinase</keyword>
<evidence type="ECO:0000313" key="12">
    <source>
        <dbReference type="Proteomes" id="UP000198773"/>
    </source>
</evidence>
<reference evidence="11 12" key="1">
    <citation type="submission" date="2016-10" db="EMBL/GenBank/DDBJ databases">
        <authorList>
            <person name="de Groot N.N."/>
        </authorList>
    </citation>
    <scope>NUCLEOTIDE SEQUENCE [LARGE SCALE GENOMIC DNA]</scope>
    <source>
        <strain evidence="11 12">CGMCC 1.3430</strain>
    </source>
</reference>
<dbReference type="PANTHER" id="PTHR23342:SF0">
    <property type="entry name" value="N-ACETYLGLUTAMATE SYNTHASE, MITOCHONDRIAL"/>
    <property type="match status" value="1"/>
</dbReference>
<keyword evidence="3 9" id="KW-0028">Amino-acid biosynthesis</keyword>
<dbReference type="Gene3D" id="3.40.1160.10">
    <property type="entry name" value="Acetylglutamate kinase-like"/>
    <property type="match status" value="1"/>
</dbReference>
<keyword evidence="4 9" id="KW-0808">Transferase</keyword>
<evidence type="ECO:0000259" key="10">
    <source>
        <dbReference type="Pfam" id="PF00696"/>
    </source>
</evidence>
<dbReference type="PIRSF" id="PIRSF000728">
    <property type="entry name" value="NAGK"/>
    <property type="match status" value="1"/>
</dbReference>
<comment type="pathway">
    <text evidence="1 9">Amino-acid biosynthesis; L-arginine biosynthesis; N(2)-acetyl-L-ornithine from L-glutamate: step 2/4.</text>
</comment>
<feature type="binding site" evidence="9">
    <location>
        <begin position="44"/>
        <end position="45"/>
    </location>
    <ligand>
        <name>substrate</name>
    </ligand>
</feature>
<dbReference type="InterPro" id="IPR004662">
    <property type="entry name" value="AcgluKinase_fam"/>
</dbReference>
<dbReference type="Proteomes" id="UP000198773">
    <property type="component" value="Unassembled WGS sequence"/>
</dbReference>
<name>A0A1H3X9E8_ALKAM</name>
<evidence type="ECO:0000256" key="5">
    <source>
        <dbReference type="ARBA" id="ARBA00022741"/>
    </source>
</evidence>
<dbReference type="GO" id="GO:0003991">
    <property type="term" value="F:acetylglutamate kinase activity"/>
    <property type="evidence" value="ECO:0007669"/>
    <property type="project" value="UniProtKB-UniRule"/>
</dbReference>
<evidence type="ECO:0000256" key="3">
    <source>
        <dbReference type="ARBA" id="ARBA00022605"/>
    </source>
</evidence>
<feature type="binding site" evidence="9">
    <location>
        <position position="156"/>
    </location>
    <ligand>
        <name>substrate</name>
    </ligand>
</feature>
<proteinExistence type="inferred from homology"/>
<dbReference type="Pfam" id="PF00696">
    <property type="entry name" value="AA_kinase"/>
    <property type="match status" value="1"/>
</dbReference>
<dbReference type="GO" id="GO:0005737">
    <property type="term" value="C:cytoplasm"/>
    <property type="evidence" value="ECO:0007669"/>
    <property type="project" value="UniProtKB-SubCell"/>
</dbReference>
<dbReference type="GO" id="GO:0042450">
    <property type="term" value="P:L-arginine biosynthetic process via ornithine"/>
    <property type="evidence" value="ECO:0007669"/>
    <property type="project" value="UniProtKB-UniRule"/>
</dbReference>
<keyword evidence="5 9" id="KW-0547">Nucleotide-binding</keyword>
<dbReference type="InterPro" id="IPR036393">
    <property type="entry name" value="AceGlu_kinase-like_sf"/>
</dbReference>
<evidence type="ECO:0000256" key="6">
    <source>
        <dbReference type="ARBA" id="ARBA00022777"/>
    </source>
</evidence>
<gene>
    <name evidence="9" type="primary">argB</name>
    <name evidence="11" type="ORF">SAMN04488051_101157</name>
</gene>
<keyword evidence="9" id="KW-0963">Cytoplasm</keyword>
<comment type="subcellular location">
    <subcellularLocation>
        <location evidence="9">Cytoplasm</location>
    </subcellularLocation>
</comment>
<keyword evidence="2 9" id="KW-0055">Arginine biosynthesis</keyword>
<dbReference type="OrthoDB" id="9803155at2"/>
<evidence type="ECO:0000256" key="8">
    <source>
        <dbReference type="ARBA" id="ARBA00048141"/>
    </source>
</evidence>
<dbReference type="InterPro" id="IPR037528">
    <property type="entry name" value="ArgB"/>
</dbReference>
<evidence type="ECO:0000256" key="4">
    <source>
        <dbReference type="ARBA" id="ARBA00022679"/>
    </source>
</evidence>
<dbReference type="AlphaFoldDB" id="A0A1H3X9E8"/>
<evidence type="ECO:0000256" key="7">
    <source>
        <dbReference type="ARBA" id="ARBA00022840"/>
    </source>
</evidence>
<comment type="similarity">
    <text evidence="9">Belongs to the acetylglutamate kinase family. ArgB subfamily.</text>
</comment>